<evidence type="ECO:0000313" key="1">
    <source>
        <dbReference type="EMBL" id="KOC19241.1"/>
    </source>
</evidence>
<name>A0A0L7MBI8_COMTE</name>
<organism evidence="1 2">
    <name type="scientific">Comamonas testosteroni</name>
    <name type="common">Pseudomonas testosteroni</name>
    <dbReference type="NCBI Taxonomy" id="285"/>
    <lineage>
        <taxon>Bacteria</taxon>
        <taxon>Pseudomonadati</taxon>
        <taxon>Pseudomonadota</taxon>
        <taxon>Betaproteobacteria</taxon>
        <taxon>Burkholderiales</taxon>
        <taxon>Comamonadaceae</taxon>
        <taxon>Comamonas</taxon>
    </lineage>
</organism>
<dbReference type="InterPro" id="IPR038666">
    <property type="entry name" value="SSP1_head-tail_sf"/>
</dbReference>
<dbReference type="RefSeq" id="WP_053284362.1">
    <property type="nucleotide sequence ID" value="NZ_JNVD01000030.1"/>
</dbReference>
<dbReference type="AlphaFoldDB" id="A0A0L7MBI8"/>
<dbReference type="Proteomes" id="UP000037442">
    <property type="component" value="Unassembled WGS sequence"/>
</dbReference>
<reference evidence="2" key="1">
    <citation type="submission" date="2014-06" db="EMBL/GenBank/DDBJ databases">
        <title>Draft genome sequence of C. testosteroni WDL7.</title>
        <authorList>
            <person name="Wu Y."/>
            <person name="Seshan H."/>
            <person name="Arumugam K."/>
        </authorList>
    </citation>
    <scope>NUCLEOTIDE SEQUENCE [LARGE SCALE GENOMIC DNA]</scope>
    <source>
        <strain evidence="2">WDL7</strain>
    </source>
</reference>
<dbReference type="EMBL" id="JNVD01000030">
    <property type="protein sequence ID" value="KOC19241.1"/>
    <property type="molecule type" value="Genomic_DNA"/>
</dbReference>
<accession>A0A0L7MBI8</accession>
<gene>
    <name evidence="1" type="ORF">GL58_18725</name>
</gene>
<dbReference type="Gene3D" id="2.40.10.270">
    <property type="entry name" value="Bacteriophage SPP1 head-tail adaptor protein"/>
    <property type="match status" value="1"/>
</dbReference>
<dbReference type="InterPro" id="IPR008767">
    <property type="entry name" value="Phage_SPP1_head-tail_adaptor"/>
</dbReference>
<comment type="caution">
    <text evidence="1">The sequence shown here is derived from an EMBL/GenBank/DDBJ whole genome shotgun (WGS) entry which is preliminary data.</text>
</comment>
<proteinExistence type="predicted"/>
<sequence length="112" mass="12156">MLKAGKFNCRIDIEAPTFTKGTSGGVKAAWAPVASQVWATRTSKSGFERAGTSAGGEVAVAREEFFLYWRPGITAEMRVVLNGQIFNIKHVNPVVDRRRALLLTCESGLNNG</sequence>
<dbReference type="PATRIC" id="fig|285.49.peg.3872"/>
<dbReference type="Pfam" id="PF05521">
    <property type="entry name" value="Phage_HCP"/>
    <property type="match status" value="1"/>
</dbReference>
<protein>
    <recommendedName>
        <fullName evidence="3">Head-tail adaptor protein</fullName>
    </recommendedName>
</protein>
<evidence type="ECO:0000313" key="2">
    <source>
        <dbReference type="Proteomes" id="UP000037442"/>
    </source>
</evidence>
<evidence type="ECO:0008006" key="3">
    <source>
        <dbReference type="Google" id="ProtNLM"/>
    </source>
</evidence>